<dbReference type="SMART" id="SM00448">
    <property type="entry name" value="REC"/>
    <property type="match status" value="1"/>
</dbReference>
<dbReference type="Proteomes" id="UP000664480">
    <property type="component" value="Unassembled WGS sequence"/>
</dbReference>
<dbReference type="PANTHER" id="PTHR44520">
    <property type="entry name" value="RESPONSE REGULATOR RCP1-RELATED"/>
    <property type="match status" value="1"/>
</dbReference>
<dbReference type="PROSITE" id="PS50110">
    <property type="entry name" value="RESPONSE_REGULATORY"/>
    <property type="match status" value="1"/>
</dbReference>
<evidence type="ECO:0000313" key="4">
    <source>
        <dbReference type="Proteomes" id="UP000664480"/>
    </source>
</evidence>
<keyword evidence="1" id="KW-0597">Phosphoprotein</keyword>
<dbReference type="Gene3D" id="3.40.50.2300">
    <property type="match status" value="1"/>
</dbReference>
<dbReference type="RefSeq" id="WP_206588763.1">
    <property type="nucleotide sequence ID" value="NZ_JAFKCU010000009.1"/>
</dbReference>
<reference evidence="3 4" key="1">
    <citation type="submission" date="2021-03" db="EMBL/GenBank/DDBJ databases">
        <title>novel species isolated from a fishpond in China.</title>
        <authorList>
            <person name="Lu H."/>
            <person name="Cai Z."/>
        </authorList>
    </citation>
    <scope>NUCLEOTIDE SEQUENCE [LARGE SCALE GENOMIC DNA]</scope>
    <source>
        <strain evidence="3 4">YJ13C</strain>
    </source>
</reference>
<evidence type="ECO:0000259" key="2">
    <source>
        <dbReference type="PROSITE" id="PS50110"/>
    </source>
</evidence>
<organism evidence="3 4">
    <name type="scientific">Algoriphagus pacificus</name>
    <dbReference type="NCBI Taxonomy" id="2811234"/>
    <lineage>
        <taxon>Bacteria</taxon>
        <taxon>Pseudomonadati</taxon>
        <taxon>Bacteroidota</taxon>
        <taxon>Cytophagia</taxon>
        <taxon>Cytophagales</taxon>
        <taxon>Cyclobacteriaceae</taxon>
        <taxon>Algoriphagus</taxon>
    </lineage>
</organism>
<dbReference type="EMBL" id="JAFKCU010000009">
    <property type="protein sequence ID" value="MBN7818095.1"/>
    <property type="molecule type" value="Genomic_DNA"/>
</dbReference>
<dbReference type="InterPro" id="IPR001789">
    <property type="entry name" value="Sig_transdc_resp-reg_receiver"/>
</dbReference>
<dbReference type="SUPFAM" id="SSF52172">
    <property type="entry name" value="CheY-like"/>
    <property type="match status" value="1"/>
</dbReference>
<feature type="modified residue" description="4-aspartylphosphate" evidence="1">
    <location>
        <position position="64"/>
    </location>
</feature>
<protein>
    <submittedName>
        <fullName evidence="3">Response regulator</fullName>
    </submittedName>
</protein>
<gene>
    <name evidence="3" type="ORF">J0A69_21830</name>
</gene>
<dbReference type="CDD" id="cd17557">
    <property type="entry name" value="REC_Rcp-like"/>
    <property type="match status" value="1"/>
</dbReference>
<evidence type="ECO:0000256" key="1">
    <source>
        <dbReference type="PROSITE-ProRule" id="PRU00169"/>
    </source>
</evidence>
<keyword evidence="4" id="KW-1185">Reference proteome</keyword>
<name>A0ABS3CPA7_9BACT</name>
<accession>A0ABS3CPA7</accession>
<comment type="caution">
    <text evidence="3">The sequence shown here is derived from an EMBL/GenBank/DDBJ whole genome shotgun (WGS) entry which is preliminary data.</text>
</comment>
<feature type="domain" description="Response regulatory" evidence="2">
    <location>
        <begin position="6"/>
        <end position="131"/>
    </location>
</feature>
<dbReference type="PANTHER" id="PTHR44520:SF2">
    <property type="entry name" value="RESPONSE REGULATOR RCP1"/>
    <property type="match status" value="1"/>
</dbReference>
<proteinExistence type="predicted"/>
<dbReference type="InterPro" id="IPR011006">
    <property type="entry name" value="CheY-like_superfamily"/>
</dbReference>
<sequence length="149" mass="16890">MGQQAKILLIEDNDGDVLLIKEALQEARIECVMEIAKDGSEAIKLLTERAQNNKINLPDLILLDINLPKQNGHEVLAKIKKNPSLKRIPVIVLSTSSYDSDIEKAYDLHANCYIVKPLEVNSFLQMVESFKTFWLATVKLPKQMHYEEG</sequence>
<evidence type="ECO:0000313" key="3">
    <source>
        <dbReference type="EMBL" id="MBN7818095.1"/>
    </source>
</evidence>
<dbReference type="Pfam" id="PF00072">
    <property type="entry name" value="Response_reg"/>
    <property type="match status" value="1"/>
</dbReference>
<dbReference type="InterPro" id="IPR052893">
    <property type="entry name" value="TCS_response_regulator"/>
</dbReference>